<organism evidence="1 2">
    <name type="scientific">Winogradskyella psychrotolerans RS-3</name>
    <dbReference type="NCBI Taxonomy" id="641526"/>
    <lineage>
        <taxon>Bacteria</taxon>
        <taxon>Pseudomonadati</taxon>
        <taxon>Bacteroidota</taxon>
        <taxon>Flavobacteriia</taxon>
        <taxon>Flavobacteriales</taxon>
        <taxon>Flavobacteriaceae</taxon>
        <taxon>Winogradskyella</taxon>
    </lineage>
</organism>
<dbReference type="Proteomes" id="UP000014962">
    <property type="component" value="Unassembled WGS sequence"/>
</dbReference>
<evidence type="ECO:0000313" key="1">
    <source>
        <dbReference type="EMBL" id="EPR74451.1"/>
    </source>
</evidence>
<dbReference type="STRING" id="641526.ADIWIN_0552"/>
<proteinExistence type="predicted"/>
<name>S7VWF9_9FLAO</name>
<evidence type="ECO:0008006" key="3">
    <source>
        <dbReference type="Google" id="ProtNLM"/>
    </source>
</evidence>
<keyword evidence="2" id="KW-1185">Reference proteome</keyword>
<protein>
    <recommendedName>
        <fullName evidence="3">STAS/SEC14 domain-containing protein</fullName>
    </recommendedName>
</protein>
<gene>
    <name evidence="1" type="ORF">ADIWIN_0552</name>
</gene>
<reference evidence="1 2" key="1">
    <citation type="journal article" date="2013" name="Genome Announc.">
        <title>Draft Genome Sequence of Winogradskyella psychrotolerans RS-3T, Isolated from the Marine Transect of Kongsfjorden, Ny-Alesund, Svalbard, Arctic Ocean.</title>
        <authorList>
            <person name="Kumar Pinnaka A."/>
            <person name="Ara S."/>
            <person name="Singh A."/>
            <person name="Shivaji S."/>
        </authorList>
    </citation>
    <scope>NUCLEOTIDE SEQUENCE [LARGE SCALE GENOMIC DNA]</scope>
    <source>
        <strain evidence="1 2">RS-3</strain>
    </source>
</reference>
<sequence>MKEGVTISPSYNDVLMDISKTYYNNKQFIYITHRVNSYSVNPQIYYQTEKIENLIGFAVVSHNYQAKLNAQIEKMFFKKPFKIFTELEDAMTWATEITQTN</sequence>
<comment type="caution">
    <text evidence="1">The sequence shown here is derived from an EMBL/GenBank/DDBJ whole genome shotgun (WGS) entry which is preliminary data.</text>
</comment>
<accession>S7VWF9</accession>
<dbReference type="AlphaFoldDB" id="S7VWF9"/>
<dbReference type="eggNOG" id="ENOG5032YHX">
    <property type="taxonomic scope" value="Bacteria"/>
</dbReference>
<evidence type="ECO:0000313" key="2">
    <source>
        <dbReference type="Proteomes" id="UP000014962"/>
    </source>
</evidence>
<dbReference type="EMBL" id="ATMR01000034">
    <property type="protein sequence ID" value="EPR74451.1"/>
    <property type="molecule type" value="Genomic_DNA"/>
</dbReference>